<keyword evidence="1" id="KW-0732">Signal</keyword>
<feature type="chain" id="PRO_5011583551" evidence="1">
    <location>
        <begin position="20"/>
        <end position="147"/>
    </location>
</feature>
<reference evidence="4" key="1">
    <citation type="submission" date="2016-10" db="EMBL/GenBank/DDBJ databases">
        <authorList>
            <person name="Varghese N."/>
            <person name="Submissions S."/>
        </authorList>
    </citation>
    <scope>NUCLEOTIDE SEQUENCE [LARGE SCALE GENOMIC DNA]</scope>
    <source>
        <strain evidence="4">UNC178MFTsu3.1</strain>
    </source>
</reference>
<evidence type="ECO:0000313" key="4">
    <source>
        <dbReference type="Proteomes" id="UP000199477"/>
    </source>
</evidence>
<protein>
    <submittedName>
        <fullName evidence="3">Uncharacterized conserved protein YecT, DUF1311 family</fullName>
    </submittedName>
</protein>
<evidence type="ECO:0000313" key="3">
    <source>
        <dbReference type="EMBL" id="SFF38357.1"/>
    </source>
</evidence>
<dbReference type="RefSeq" id="WP_035323304.1">
    <property type="nucleotide sequence ID" value="NZ_FONH01000015.1"/>
</dbReference>
<organism evidence="3 4">
    <name type="scientific">Dyella marensis</name>
    <dbReference type="NCBI Taxonomy" id="500610"/>
    <lineage>
        <taxon>Bacteria</taxon>
        <taxon>Pseudomonadati</taxon>
        <taxon>Pseudomonadota</taxon>
        <taxon>Gammaproteobacteria</taxon>
        <taxon>Lysobacterales</taxon>
        <taxon>Rhodanobacteraceae</taxon>
        <taxon>Dyella</taxon>
    </lineage>
</organism>
<dbReference type="Pfam" id="PF07007">
    <property type="entry name" value="LprI"/>
    <property type="match status" value="1"/>
</dbReference>
<proteinExistence type="predicted"/>
<sequence length="147" mass="16245">MKRAALFLLCAALPFAAPAQQPDCNAPGTQLDINACAGADFAKADAELNGVWKNILARYKDQPLFLDKLKASQRLWLQFRDAELEALYPVAKGQDERREYGSMYPTCYSGAKARLTRQRTEQLKAWLDGAQEGDTCSGSIKNSADLK</sequence>
<dbReference type="Proteomes" id="UP000199477">
    <property type="component" value="Unassembled WGS sequence"/>
</dbReference>
<evidence type="ECO:0000256" key="1">
    <source>
        <dbReference type="SAM" id="SignalP"/>
    </source>
</evidence>
<dbReference type="InterPro" id="IPR009739">
    <property type="entry name" value="LprI-like_N"/>
</dbReference>
<feature type="domain" description="Lysozyme inhibitor LprI-like N-terminal" evidence="2">
    <location>
        <begin position="26"/>
        <end position="123"/>
    </location>
</feature>
<dbReference type="STRING" id="500610.SAMN02799615_03340"/>
<name>A0A1I2IB67_9GAMM</name>
<feature type="signal peptide" evidence="1">
    <location>
        <begin position="1"/>
        <end position="19"/>
    </location>
</feature>
<keyword evidence="4" id="KW-1185">Reference proteome</keyword>
<evidence type="ECO:0000259" key="2">
    <source>
        <dbReference type="Pfam" id="PF07007"/>
    </source>
</evidence>
<dbReference type="EMBL" id="FONH01000015">
    <property type="protein sequence ID" value="SFF38357.1"/>
    <property type="molecule type" value="Genomic_DNA"/>
</dbReference>
<gene>
    <name evidence="3" type="ORF">SAMN02799615_03340</name>
</gene>
<dbReference type="AlphaFoldDB" id="A0A1I2IB67"/>
<accession>A0A1I2IB67</accession>
<dbReference type="Gene3D" id="1.20.1270.180">
    <property type="match status" value="1"/>
</dbReference>